<accession>A0A8J8WC52</accession>
<protein>
    <submittedName>
        <fullName evidence="1">Uncharacterized protein</fullName>
    </submittedName>
</protein>
<keyword evidence="2" id="KW-1185">Reference proteome</keyword>
<organism evidence="1 2">
    <name type="scientific">Chionoecetes opilio</name>
    <name type="common">Atlantic snow crab</name>
    <name type="synonym">Cancer opilio</name>
    <dbReference type="NCBI Taxonomy" id="41210"/>
    <lineage>
        <taxon>Eukaryota</taxon>
        <taxon>Metazoa</taxon>
        <taxon>Ecdysozoa</taxon>
        <taxon>Arthropoda</taxon>
        <taxon>Crustacea</taxon>
        <taxon>Multicrustacea</taxon>
        <taxon>Malacostraca</taxon>
        <taxon>Eumalacostraca</taxon>
        <taxon>Eucarida</taxon>
        <taxon>Decapoda</taxon>
        <taxon>Pleocyemata</taxon>
        <taxon>Brachyura</taxon>
        <taxon>Eubrachyura</taxon>
        <taxon>Majoidea</taxon>
        <taxon>Majidae</taxon>
        <taxon>Chionoecetes</taxon>
    </lineage>
</organism>
<evidence type="ECO:0000313" key="2">
    <source>
        <dbReference type="Proteomes" id="UP000770661"/>
    </source>
</evidence>
<reference evidence="1" key="1">
    <citation type="submission" date="2020-07" db="EMBL/GenBank/DDBJ databases">
        <title>The High-quality genome of the commercially important snow crab, Chionoecetes opilio.</title>
        <authorList>
            <person name="Jeong J.-H."/>
            <person name="Ryu S."/>
        </authorList>
    </citation>
    <scope>NUCLEOTIDE SEQUENCE</scope>
    <source>
        <strain evidence="1">MADBK_172401_WGS</strain>
        <tissue evidence="1">Digestive gland</tissue>
    </source>
</reference>
<comment type="caution">
    <text evidence="1">The sequence shown here is derived from an EMBL/GenBank/DDBJ whole genome shotgun (WGS) entry which is preliminary data.</text>
</comment>
<dbReference type="AlphaFoldDB" id="A0A8J8WC52"/>
<proteinExistence type="predicted"/>
<evidence type="ECO:0000313" key="1">
    <source>
        <dbReference type="EMBL" id="KAG0699888.1"/>
    </source>
</evidence>
<dbReference type="Proteomes" id="UP000770661">
    <property type="component" value="Unassembled WGS sequence"/>
</dbReference>
<sequence length="155" mass="17058">MVLQGDSLAYGNILTCLLTTRALVNPQSDPHTTIPSRGSHFNGKDAALCPVAVAIGRCRGLPHARDPHLTPLVMHSDSVMTVCQVLFHHHLRDNIRRVICILITARPPPHRLQECPGNVAANITTKLHYFHVSPSMSLKTHHISSRGLHWGPLSL</sequence>
<dbReference type="EMBL" id="JACEEZ010025538">
    <property type="protein sequence ID" value="KAG0699888.1"/>
    <property type="molecule type" value="Genomic_DNA"/>
</dbReference>
<name>A0A8J8WC52_CHIOP</name>
<gene>
    <name evidence="1" type="ORF">GWK47_025733</name>
</gene>